<evidence type="ECO:0000313" key="2">
    <source>
        <dbReference type="EMBL" id="KAH3724069.1"/>
    </source>
</evidence>
<reference evidence="2" key="2">
    <citation type="submission" date="2020-11" db="EMBL/GenBank/DDBJ databases">
        <authorList>
            <person name="McCartney M.A."/>
            <person name="Auch B."/>
            <person name="Kono T."/>
            <person name="Mallez S."/>
            <person name="Becker A."/>
            <person name="Gohl D.M."/>
            <person name="Silverstein K.A.T."/>
            <person name="Koren S."/>
            <person name="Bechman K.B."/>
            <person name="Herman A."/>
            <person name="Abrahante J.E."/>
            <person name="Garbe J."/>
        </authorList>
    </citation>
    <scope>NUCLEOTIDE SEQUENCE</scope>
    <source>
        <strain evidence="2">Duluth1</strain>
        <tissue evidence="2">Whole animal</tissue>
    </source>
</reference>
<sequence>MLSSAKRKNCTGGFKPEAIEDTSNGKNNKACGYESDSQMLNDAFVLKFDDQRPNMAKVCNLKYS</sequence>
<organism evidence="2 3">
    <name type="scientific">Dreissena polymorpha</name>
    <name type="common">Zebra mussel</name>
    <name type="synonym">Mytilus polymorpha</name>
    <dbReference type="NCBI Taxonomy" id="45954"/>
    <lineage>
        <taxon>Eukaryota</taxon>
        <taxon>Metazoa</taxon>
        <taxon>Spiralia</taxon>
        <taxon>Lophotrochozoa</taxon>
        <taxon>Mollusca</taxon>
        <taxon>Bivalvia</taxon>
        <taxon>Autobranchia</taxon>
        <taxon>Heteroconchia</taxon>
        <taxon>Euheterodonta</taxon>
        <taxon>Imparidentia</taxon>
        <taxon>Neoheterodontei</taxon>
        <taxon>Myida</taxon>
        <taxon>Dreissenoidea</taxon>
        <taxon>Dreissenidae</taxon>
        <taxon>Dreissena</taxon>
    </lineage>
</organism>
<dbReference type="EMBL" id="JAIWYP010000012">
    <property type="protein sequence ID" value="KAH3724069.1"/>
    <property type="molecule type" value="Genomic_DNA"/>
</dbReference>
<name>A0A9D4CF35_DREPO</name>
<dbReference type="Proteomes" id="UP000828390">
    <property type="component" value="Unassembled WGS sequence"/>
</dbReference>
<accession>A0A9D4CF35</accession>
<reference evidence="2" key="1">
    <citation type="journal article" date="2019" name="bioRxiv">
        <title>The Genome of the Zebra Mussel, Dreissena polymorpha: A Resource for Invasive Species Research.</title>
        <authorList>
            <person name="McCartney M.A."/>
            <person name="Auch B."/>
            <person name="Kono T."/>
            <person name="Mallez S."/>
            <person name="Zhang Y."/>
            <person name="Obille A."/>
            <person name="Becker A."/>
            <person name="Abrahante J.E."/>
            <person name="Garbe J."/>
            <person name="Badalamenti J.P."/>
            <person name="Herman A."/>
            <person name="Mangelson H."/>
            <person name="Liachko I."/>
            <person name="Sullivan S."/>
            <person name="Sone E.D."/>
            <person name="Koren S."/>
            <person name="Silverstein K.A.T."/>
            <person name="Beckman K.B."/>
            <person name="Gohl D.M."/>
        </authorList>
    </citation>
    <scope>NUCLEOTIDE SEQUENCE</scope>
    <source>
        <strain evidence="2">Duluth1</strain>
        <tissue evidence="2">Whole animal</tissue>
    </source>
</reference>
<feature type="region of interest" description="Disordered" evidence="1">
    <location>
        <begin position="1"/>
        <end position="27"/>
    </location>
</feature>
<protein>
    <submittedName>
        <fullName evidence="2">Uncharacterized protein</fullName>
    </submittedName>
</protein>
<keyword evidence="3" id="KW-1185">Reference proteome</keyword>
<comment type="caution">
    <text evidence="2">The sequence shown here is derived from an EMBL/GenBank/DDBJ whole genome shotgun (WGS) entry which is preliminary data.</text>
</comment>
<proteinExistence type="predicted"/>
<dbReference type="AlphaFoldDB" id="A0A9D4CF35"/>
<gene>
    <name evidence="2" type="ORF">DPMN_049871</name>
</gene>
<evidence type="ECO:0000256" key="1">
    <source>
        <dbReference type="SAM" id="MobiDB-lite"/>
    </source>
</evidence>
<evidence type="ECO:0000313" key="3">
    <source>
        <dbReference type="Proteomes" id="UP000828390"/>
    </source>
</evidence>